<keyword evidence="2" id="KW-0378">Hydrolase</keyword>
<proteinExistence type="predicted"/>
<evidence type="ECO:0000313" key="2">
    <source>
        <dbReference type="EMBL" id="MCL6699712.1"/>
    </source>
</evidence>
<dbReference type="PANTHER" id="PTHR43798">
    <property type="entry name" value="MONOACYLGLYCEROL LIPASE"/>
    <property type="match status" value="1"/>
</dbReference>
<dbReference type="EMBL" id="JAMGBA010000004">
    <property type="protein sequence ID" value="MCL6699712.1"/>
    <property type="molecule type" value="Genomic_DNA"/>
</dbReference>
<reference evidence="2 3" key="1">
    <citation type="submission" date="2022-05" db="EMBL/GenBank/DDBJ databases">
        <authorList>
            <person name="Jo J.-H."/>
            <person name="Im W.-T."/>
        </authorList>
    </citation>
    <scope>NUCLEOTIDE SEQUENCE [LARGE SCALE GENOMIC DNA]</scope>
    <source>
        <strain evidence="2 3">NSE70-1</strain>
    </source>
</reference>
<dbReference type="InterPro" id="IPR000073">
    <property type="entry name" value="AB_hydrolase_1"/>
</dbReference>
<gene>
    <name evidence="2" type="ORF">LZ496_13085</name>
</gene>
<evidence type="ECO:0000259" key="1">
    <source>
        <dbReference type="Pfam" id="PF00561"/>
    </source>
</evidence>
<dbReference type="PANTHER" id="PTHR43798:SF33">
    <property type="entry name" value="HYDROLASE, PUTATIVE (AFU_ORTHOLOGUE AFUA_2G14860)-RELATED"/>
    <property type="match status" value="1"/>
</dbReference>
<dbReference type="InterPro" id="IPR029058">
    <property type="entry name" value="AB_hydrolase_fold"/>
</dbReference>
<organism evidence="2 3">
    <name type="scientific">Sphingomonas caseinilyticus</name>
    <dbReference type="NCBI Taxonomy" id="2908205"/>
    <lineage>
        <taxon>Bacteria</taxon>
        <taxon>Pseudomonadati</taxon>
        <taxon>Pseudomonadota</taxon>
        <taxon>Alphaproteobacteria</taxon>
        <taxon>Sphingomonadales</taxon>
        <taxon>Sphingomonadaceae</taxon>
        <taxon>Sphingomonas</taxon>
    </lineage>
</organism>
<feature type="domain" description="AB hydrolase-1" evidence="1">
    <location>
        <begin position="77"/>
        <end position="301"/>
    </location>
</feature>
<dbReference type="SUPFAM" id="SSF53474">
    <property type="entry name" value="alpha/beta-Hydrolases"/>
    <property type="match status" value="1"/>
</dbReference>
<dbReference type="Pfam" id="PF00561">
    <property type="entry name" value="Abhydrolase_1"/>
    <property type="match status" value="1"/>
</dbReference>
<dbReference type="GO" id="GO:0016787">
    <property type="term" value="F:hydrolase activity"/>
    <property type="evidence" value="ECO:0007669"/>
    <property type="project" value="UniProtKB-KW"/>
</dbReference>
<dbReference type="PRINTS" id="PR00111">
    <property type="entry name" value="ABHYDROLASE"/>
</dbReference>
<sequence>MFLHISQDRCSRPLEASMSRIRVAIIFLALVIASIGSADAFAAPVDQASWVSLKKEVRLPNGLKLNYVELGNPKGEPLLLLHGYTDSSRSWSLTAPYLAAYRLLIPDQRGHGGSDAPECCYSTSQFADDARLFLDALGVRRAAVAGHSLGSMVAISLAADHPDRVSRLILIGSTALEPVKRGDWLYSSATALKAPLDKSSPFLREWHPSNQPTSVDPQFANAIEQEYLTIPLHVWHGVMRELAHVPVGRHAEDIKIPVLLISGGKDPLFPAEHHASLRKAFPHAEERVFGELGHNPNWERPEEVGPLMERFLSSTR</sequence>
<comment type="caution">
    <text evidence="2">The sequence shown here is derived from an EMBL/GenBank/DDBJ whole genome shotgun (WGS) entry which is preliminary data.</text>
</comment>
<dbReference type="Gene3D" id="3.40.50.1820">
    <property type="entry name" value="alpha/beta hydrolase"/>
    <property type="match status" value="1"/>
</dbReference>
<dbReference type="Proteomes" id="UP001203410">
    <property type="component" value="Unassembled WGS sequence"/>
</dbReference>
<dbReference type="InterPro" id="IPR050266">
    <property type="entry name" value="AB_hydrolase_sf"/>
</dbReference>
<dbReference type="RefSeq" id="WP_249905170.1">
    <property type="nucleotide sequence ID" value="NZ_JAMGBA010000004.1"/>
</dbReference>
<accession>A0ABT0RXK5</accession>
<evidence type="ECO:0000313" key="3">
    <source>
        <dbReference type="Proteomes" id="UP001203410"/>
    </source>
</evidence>
<keyword evidence="3" id="KW-1185">Reference proteome</keyword>
<name>A0ABT0RXK5_9SPHN</name>
<protein>
    <submittedName>
        <fullName evidence="2">Alpha/beta hydrolase</fullName>
    </submittedName>
</protein>